<feature type="compositionally biased region" description="Basic and acidic residues" evidence="1">
    <location>
        <begin position="761"/>
        <end position="770"/>
    </location>
</feature>
<reference evidence="3 4" key="1">
    <citation type="submission" date="2020-02" db="EMBL/GenBank/DDBJ databases">
        <authorList>
            <person name="Ferguson B K."/>
        </authorList>
    </citation>
    <scope>NUCLEOTIDE SEQUENCE [LARGE SCALE GENOMIC DNA]</scope>
</reference>
<dbReference type="PANTHER" id="PTHR19446">
    <property type="entry name" value="REVERSE TRANSCRIPTASES"/>
    <property type="match status" value="1"/>
</dbReference>
<feature type="region of interest" description="Disordered" evidence="1">
    <location>
        <begin position="756"/>
        <end position="781"/>
    </location>
</feature>
<dbReference type="Pfam" id="PF00078">
    <property type="entry name" value="RVT_1"/>
    <property type="match status" value="1"/>
</dbReference>
<dbReference type="InterPro" id="IPR000477">
    <property type="entry name" value="RT_dom"/>
</dbReference>
<gene>
    <name evidence="3" type="ORF">TBRA_LOCUS13907</name>
</gene>
<protein>
    <recommendedName>
        <fullName evidence="2">Reverse transcriptase domain-containing protein</fullName>
    </recommendedName>
</protein>
<evidence type="ECO:0000313" key="3">
    <source>
        <dbReference type="EMBL" id="CAB0042280.1"/>
    </source>
</evidence>
<dbReference type="InterPro" id="IPR043502">
    <property type="entry name" value="DNA/RNA_pol_sf"/>
</dbReference>
<evidence type="ECO:0000313" key="4">
    <source>
        <dbReference type="Proteomes" id="UP000479190"/>
    </source>
</evidence>
<dbReference type="GO" id="GO:0071897">
    <property type="term" value="P:DNA biosynthetic process"/>
    <property type="evidence" value="ECO:0007669"/>
    <property type="project" value="UniProtKB-ARBA"/>
</dbReference>
<dbReference type="SUPFAM" id="SSF56672">
    <property type="entry name" value="DNA/RNA polymerases"/>
    <property type="match status" value="1"/>
</dbReference>
<feature type="domain" description="Reverse transcriptase" evidence="2">
    <location>
        <begin position="155"/>
        <end position="454"/>
    </location>
</feature>
<evidence type="ECO:0000259" key="2">
    <source>
        <dbReference type="PROSITE" id="PS50878"/>
    </source>
</evidence>
<proteinExistence type="predicted"/>
<feature type="region of interest" description="Disordered" evidence="1">
    <location>
        <begin position="934"/>
        <end position="989"/>
    </location>
</feature>
<organism evidence="3 4">
    <name type="scientific">Trichogramma brassicae</name>
    <dbReference type="NCBI Taxonomy" id="86971"/>
    <lineage>
        <taxon>Eukaryota</taxon>
        <taxon>Metazoa</taxon>
        <taxon>Ecdysozoa</taxon>
        <taxon>Arthropoda</taxon>
        <taxon>Hexapoda</taxon>
        <taxon>Insecta</taxon>
        <taxon>Pterygota</taxon>
        <taxon>Neoptera</taxon>
        <taxon>Endopterygota</taxon>
        <taxon>Hymenoptera</taxon>
        <taxon>Apocrita</taxon>
        <taxon>Proctotrupomorpha</taxon>
        <taxon>Chalcidoidea</taxon>
        <taxon>Trichogrammatidae</taxon>
        <taxon>Trichogramma</taxon>
    </lineage>
</organism>
<dbReference type="OrthoDB" id="7697131at2759"/>
<dbReference type="CDD" id="cd01650">
    <property type="entry name" value="RT_nLTR_like"/>
    <property type="match status" value="1"/>
</dbReference>
<feature type="compositionally biased region" description="Basic and acidic residues" evidence="1">
    <location>
        <begin position="19"/>
        <end position="31"/>
    </location>
</feature>
<feature type="region of interest" description="Disordered" evidence="1">
    <location>
        <begin position="1"/>
        <end position="51"/>
    </location>
</feature>
<feature type="compositionally biased region" description="Basic residues" evidence="1">
    <location>
        <begin position="1"/>
        <end position="11"/>
    </location>
</feature>
<sequence length="1026" mass="116211">MLKKKAHRARKAWQTEQDPGTKELKKTEYRRAQRRSYSKTVHKEKNASWRRMTPDRAMSSITTEGGHTKDWRSTMKTLMMCLFGAEVASNRAENLDVASQPAPDEVSPWTAAELKRAIRSMKQGKAPGSDLVEVEMLKVLIRSPVINNLLRLFNACRRIGYFPHAWKDARLKVLLKGQDKDETNPKSYRPICLLSVLSKTLERMMNNSLENVFLNPLFASSKQYGYRKGRSTTDLIVEVLNRTEESNEDMVLAILFDVTGAFDNLKWSSILAELRSRECPQDLFELVRSYLSDRRVTIQGQESITLNLSKGCPQGSILGPSFWNLCADGLLRRIEAAGGLGYMYADDLIILVRGGSRRDIEKRAQPLVDTINRWFVEQDLQISQAKTEMVILKDKSNPKGKRKGTKGGLLKQTTGSITRSLIATSKGGKRPPTIKLGTSSIKYGDPVKYLGVTIGTRCSVKEHIKRTSEKAGLLFEKMSIICRARWGVSFSNVSTLYKGVFVPIVTYAAEAWSTLINNTELKNTQRAQRTPLLRMSRAYVTSSTEALQVICAVLPLDLEIQKRCLNRKVSKGIRFSLQNYNYEAGDDKEEAKRRIDDELMTMWQERWDSSIKGRITHAYFPDIRQRKEAYWIKPDYYSSQFLTGHGDFSQKLASLGLKQEDLCECGAAESVHHVLEDCILYAGRRAAALNELQEAGVTTGLERRGLVSSEKSFKIYRELCKDILIQKEERRREERRREHAQERRYKAIRIPSKSNGRYYHRAGEDGERSSGEAAQRSSRHLKCRRKSASVTAIPTRHLILIVEPVRGTSAVHYVPRPSRRRGLCSLSPLSVSRRSITPDALLILIQQRNHTTSPASFGFWGGFSALPRVGVSDRMALLSGGRPGRLLADLNTHCAVVAQIITEHQLVSHRARIQNTHTDNRPIALSIAVPRCHMSSDGARDSPRASSRTAAADSEQRSSRAAQQPNSRCRQPVRQLAEQRSHHHRSSRSTRDIVTLIFKNFFIINRSLICRKTSVREKEMPILTVE</sequence>
<feature type="compositionally biased region" description="Polar residues" evidence="1">
    <location>
        <begin position="959"/>
        <end position="969"/>
    </location>
</feature>
<evidence type="ECO:0000256" key="1">
    <source>
        <dbReference type="SAM" id="MobiDB-lite"/>
    </source>
</evidence>
<name>A0A6H5J2C4_9HYME</name>
<accession>A0A6H5J2C4</accession>
<dbReference type="Proteomes" id="UP000479190">
    <property type="component" value="Unassembled WGS sequence"/>
</dbReference>
<dbReference type="AlphaFoldDB" id="A0A6H5J2C4"/>
<dbReference type="PROSITE" id="PS50878">
    <property type="entry name" value="RT_POL"/>
    <property type="match status" value="1"/>
</dbReference>
<keyword evidence="4" id="KW-1185">Reference proteome</keyword>
<dbReference type="EMBL" id="CADCXV010001181">
    <property type="protein sequence ID" value="CAB0042280.1"/>
    <property type="molecule type" value="Genomic_DNA"/>
</dbReference>